<protein>
    <submittedName>
        <fullName evidence="3">Type II secretion system protein G</fullName>
    </submittedName>
</protein>
<dbReference type="InterPro" id="IPR045584">
    <property type="entry name" value="Pilin-like"/>
</dbReference>
<keyword evidence="1" id="KW-1133">Transmembrane helix</keyword>
<dbReference type="RefSeq" id="WP_202921903.1">
    <property type="nucleotide sequence ID" value="NZ_CP036274.1"/>
</dbReference>
<feature type="transmembrane region" description="Helical" evidence="1">
    <location>
        <begin position="12"/>
        <end position="34"/>
    </location>
</feature>
<evidence type="ECO:0000313" key="3">
    <source>
        <dbReference type="EMBL" id="QDU25902.1"/>
    </source>
</evidence>
<gene>
    <name evidence="3" type="primary">xcpT_3</name>
    <name evidence="3" type="ORF">ETAA8_09740</name>
</gene>
<dbReference type="PROSITE" id="PS00409">
    <property type="entry name" value="PROKAR_NTER_METHYL"/>
    <property type="match status" value="1"/>
</dbReference>
<evidence type="ECO:0000259" key="2">
    <source>
        <dbReference type="Pfam" id="PF07596"/>
    </source>
</evidence>
<proteinExistence type="predicted"/>
<dbReference type="PANTHER" id="PTHR30093:SF2">
    <property type="entry name" value="TYPE II SECRETION SYSTEM PROTEIN H"/>
    <property type="match status" value="1"/>
</dbReference>
<reference evidence="3 4" key="1">
    <citation type="submission" date="2019-02" db="EMBL/GenBank/DDBJ databases">
        <title>Deep-cultivation of Planctomycetes and their phenomic and genomic characterization uncovers novel biology.</title>
        <authorList>
            <person name="Wiegand S."/>
            <person name="Jogler M."/>
            <person name="Boedeker C."/>
            <person name="Pinto D."/>
            <person name="Vollmers J."/>
            <person name="Rivas-Marin E."/>
            <person name="Kohn T."/>
            <person name="Peeters S.H."/>
            <person name="Heuer A."/>
            <person name="Rast P."/>
            <person name="Oberbeckmann S."/>
            <person name="Bunk B."/>
            <person name="Jeske O."/>
            <person name="Meyerdierks A."/>
            <person name="Storesund J.E."/>
            <person name="Kallscheuer N."/>
            <person name="Luecker S."/>
            <person name="Lage O.M."/>
            <person name="Pohl T."/>
            <person name="Merkel B.J."/>
            <person name="Hornburger P."/>
            <person name="Mueller R.-W."/>
            <person name="Bruemmer F."/>
            <person name="Labrenz M."/>
            <person name="Spormann A.M."/>
            <person name="Op den Camp H."/>
            <person name="Overmann J."/>
            <person name="Amann R."/>
            <person name="Jetten M.S.M."/>
            <person name="Mascher T."/>
            <person name="Medema M.H."/>
            <person name="Devos D.P."/>
            <person name="Kaster A.-K."/>
            <person name="Ovreas L."/>
            <person name="Rohde M."/>
            <person name="Galperin M.Y."/>
            <person name="Jogler C."/>
        </authorList>
    </citation>
    <scope>NUCLEOTIDE SEQUENCE [LARGE SCALE GENOMIC DNA]</scope>
    <source>
        <strain evidence="3 4">ETA_A8</strain>
    </source>
</reference>
<dbReference type="InterPro" id="IPR012902">
    <property type="entry name" value="N_methyl_site"/>
</dbReference>
<accession>A0A517Y6Y7</accession>
<dbReference type="Pfam" id="PF07963">
    <property type="entry name" value="N_methyl"/>
    <property type="match status" value="1"/>
</dbReference>
<feature type="domain" description="DUF1559" evidence="2">
    <location>
        <begin position="35"/>
        <end position="298"/>
    </location>
</feature>
<evidence type="ECO:0000313" key="4">
    <source>
        <dbReference type="Proteomes" id="UP000315017"/>
    </source>
</evidence>
<organism evidence="3 4">
    <name type="scientific">Anatilimnocola aggregata</name>
    <dbReference type="NCBI Taxonomy" id="2528021"/>
    <lineage>
        <taxon>Bacteria</taxon>
        <taxon>Pseudomonadati</taxon>
        <taxon>Planctomycetota</taxon>
        <taxon>Planctomycetia</taxon>
        <taxon>Pirellulales</taxon>
        <taxon>Pirellulaceae</taxon>
        <taxon>Anatilimnocola</taxon>
    </lineage>
</organism>
<dbReference type="KEGG" id="aagg:ETAA8_09740"/>
<dbReference type="InterPro" id="IPR027558">
    <property type="entry name" value="Pre_pil_HX9DG_C"/>
</dbReference>
<dbReference type="NCBIfam" id="TIGR02532">
    <property type="entry name" value="IV_pilin_GFxxxE"/>
    <property type="match status" value="1"/>
</dbReference>
<keyword evidence="1" id="KW-0472">Membrane</keyword>
<sequence length="315" mass="34797">MTKEDSPRRGFTLVELLVVIAIIGVLMALLLPAVQSAREAARRTKCQNHLRQIGIAVHLFEDSNLKLPVNRYGDYDDWTAFGGAYENSSSWSWLSAILPYLEQINITRTGDIPNRQLNQTPIIETPIAVFHCPSDELGRIRVYFEQTRYLRGLKTGLTNYKGVQGANFCWGDWANGNSTGGDCEPWWKGDGILYPMDWQTPKSLAAVKDGTSNTYLAGEDIWNEKRANSTGPGLGYSWAHPVEANAIAAIPPNAKRPDGTPYADDDWMGHNGFRSRHPGGVQFAYCDGSVRFVADSIPLGTYRAQATLDGGEVAQ</sequence>
<dbReference type="NCBIfam" id="TIGR04294">
    <property type="entry name" value="pre_pil_HX9DG"/>
    <property type="match status" value="1"/>
</dbReference>
<evidence type="ECO:0000256" key="1">
    <source>
        <dbReference type="SAM" id="Phobius"/>
    </source>
</evidence>
<name>A0A517Y6Y7_9BACT</name>
<dbReference type="Pfam" id="PF07596">
    <property type="entry name" value="SBP_bac_10"/>
    <property type="match status" value="1"/>
</dbReference>
<keyword evidence="4" id="KW-1185">Reference proteome</keyword>
<dbReference type="EMBL" id="CP036274">
    <property type="protein sequence ID" value="QDU25902.1"/>
    <property type="molecule type" value="Genomic_DNA"/>
</dbReference>
<dbReference type="Proteomes" id="UP000315017">
    <property type="component" value="Chromosome"/>
</dbReference>
<dbReference type="InterPro" id="IPR011453">
    <property type="entry name" value="DUF1559"/>
</dbReference>
<dbReference type="PANTHER" id="PTHR30093">
    <property type="entry name" value="GENERAL SECRETION PATHWAY PROTEIN G"/>
    <property type="match status" value="1"/>
</dbReference>
<dbReference type="AlphaFoldDB" id="A0A517Y6Y7"/>
<keyword evidence="1" id="KW-0812">Transmembrane</keyword>
<dbReference type="SUPFAM" id="SSF54523">
    <property type="entry name" value="Pili subunits"/>
    <property type="match status" value="1"/>
</dbReference>
<dbReference type="Gene3D" id="3.30.700.10">
    <property type="entry name" value="Glycoprotein, Type 4 Pilin"/>
    <property type="match status" value="1"/>
</dbReference>